<accession>A0A420E0V7</accession>
<dbReference type="Pfam" id="PF20329">
    <property type="entry name" value="DUF6624"/>
    <property type="match status" value="1"/>
</dbReference>
<sequence>MKIKILTALAITLLVSCKTEKENSVKKEYNQELVDELTSMVEIDQIAAGVPSGKYKELTKEEWQSFKDSVFTVTHKKAAEIYNKYGFVGYDLAGKEGSKKFWLLVQHLDFDPDFQEAVLKKMKIEVENKNANPENYAYLLDRVQLNMGEKQVYGTQVLYNWKVCQAYPKPLIDSINVNKRRKEIGMELLGVYLNEMSKMHFEINKEIFSKVNITEPKLYELEN</sequence>
<gene>
    <name evidence="1" type="ORF">C8N26_1359</name>
</gene>
<evidence type="ECO:0008006" key="3">
    <source>
        <dbReference type="Google" id="ProtNLM"/>
    </source>
</evidence>
<organism evidence="1 2">
    <name type="scientific">Tenacibaculum lutimaris</name>
    <dbReference type="NCBI Taxonomy" id="285258"/>
    <lineage>
        <taxon>Bacteria</taxon>
        <taxon>Pseudomonadati</taxon>
        <taxon>Bacteroidota</taxon>
        <taxon>Flavobacteriia</taxon>
        <taxon>Flavobacteriales</taxon>
        <taxon>Flavobacteriaceae</taxon>
        <taxon>Tenacibaculum</taxon>
    </lineage>
</organism>
<protein>
    <recommendedName>
        <fullName evidence="3">Lipoprotein</fullName>
    </recommendedName>
</protein>
<keyword evidence="2" id="KW-1185">Reference proteome</keyword>
<evidence type="ECO:0000313" key="1">
    <source>
        <dbReference type="EMBL" id="RKF03732.1"/>
    </source>
</evidence>
<dbReference type="RefSeq" id="WP_120186596.1">
    <property type="nucleotide sequence ID" value="NZ_RAQM01000008.1"/>
</dbReference>
<dbReference type="InterPro" id="IPR046732">
    <property type="entry name" value="DUF6624"/>
</dbReference>
<comment type="caution">
    <text evidence="1">The sequence shown here is derived from an EMBL/GenBank/DDBJ whole genome shotgun (WGS) entry which is preliminary data.</text>
</comment>
<reference evidence="1 2" key="1">
    <citation type="submission" date="2018-09" db="EMBL/GenBank/DDBJ databases">
        <title>Genomic Encyclopedia of Archaeal and Bacterial Type Strains, Phase II (KMG-II): from individual species to whole genera.</title>
        <authorList>
            <person name="Goeker M."/>
        </authorList>
    </citation>
    <scope>NUCLEOTIDE SEQUENCE [LARGE SCALE GENOMIC DNA]</scope>
    <source>
        <strain evidence="1 2">DSM 16505</strain>
    </source>
</reference>
<evidence type="ECO:0000313" key="2">
    <source>
        <dbReference type="Proteomes" id="UP000285780"/>
    </source>
</evidence>
<dbReference type="PROSITE" id="PS51257">
    <property type="entry name" value="PROKAR_LIPOPROTEIN"/>
    <property type="match status" value="1"/>
</dbReference>
<dbReference type="AlphaFoldDB" id="A0A420E0V7"/>
<dbReference type="EMBL" id="RAQM01000008">
    <property type="protein sequence ID" value="RKF03732.1"/>
    <property type="molecule type" value="Genomic_DNA"/>
</dbReference>
<proteinExistence type="predicted"/>
<name>A0A420E0V7_9FLAO</name>
<dbReference type="Proteomes" id="UP000285780">
    <property type="component" value="Unassembled WGS sequence"/>
</dbReference>